<dbReference type="Gene3D" id="3.80.10.10">
    <property type="entry name" value="Ribonuclease Inhibitor"/>
    <property type="match status" value="2"/>
</dbReference>
<sequence>MTSGERGVKEDAIYKVKNKYSCMAAASVNTTSVNPRERHTLENLAKLLRDNGDKILDGSSCLSLTTASLAALNRDFRTVCDIDPHQRTFEVLPQRRSSQYDFYDNVQFLHDIVQKTRRLKLLHSHSTLQGSINIGDFRELRWLEIKKVPVHLLAGIQKLRSKLETLVCARSVNKLQDLFETCGGDKSEAWSWSELRVAVLSFNDIQVLDESLRLLPHVQLLDLSHNKIVTTEGYLHYLHDLAHVNFGFNCLTQVPSFTITGRQRVVTLILKSNNLDNIQGIEDLVNLKHLDVADNCLSDHSELGPLIHLTQLHMLCLEGNPLSYHPQYRLLTTRYIPYAVQAHILLDEKKLSKAELAYTRKHGQVFSSSPRGSHDVVYHNDRFTDSRTSTPTVADTYRFEQSGEIARTLTPKGKQKLARKRSKGSLRQTIFSSSDGFDFTDTGGSSKESSRASTPKQENSFPKFFEKQHIETIRSQLGPKWLQSLPTPDPEQQNTEQQQRPLVTDDDLYLTDEQGIEPKRSGVKQVDNVESIQSSANTVKPENKTVVDIHADNHGSSQTESPVLGKQDTVAMATGDGSSSHGNVMAGEAEDLRQMVAMCLEGEASQGGTSSGDKNGTKSRNASGQIYESGKNNHHQINDLESVFPAYRRTSSEYFEPCENESDPFIVSLEDGHQLLVTLSDRYMNEKDLDGAMVEQLDLKLLLSAGVVESGVEGMGTSLISDQDTSRQADSLEKNDRIGAEPGEDETQQTSQLAHMEECSLLLVFDYWKKDRRQRRYLMEDQENAQLFLDHLQPWLDARNRRASLKEMFQCLKCGKEFAKIEAKVKVRREKTKGGSVKEILSCPSCDSEHVVEMEVNFLATAVKEEVRVGSFASTGSAPGPLATSTAPNTPQRPTGRGEAGTGTAVSLPQATTSSPNTSFVSAVETTPGSVLPATAATQSRSEENHSPNTSLTDYSTATEGSGSRSFGSKSYERELRVEDLRVKLFEPQEVEKPSDSSKTSDISSVTLTTGSHSNMSTPRGATSLAADSTFCDSAGRETDQSLQRRGMDDSRTMAESSQSNFPPSEASQYSGRQHSYRRLESGDSDISILSNPSQSSIAVLDSSGAASLASSTTDSDFQGLRRTSLPIRTPAMDLQDGGVMTMSTVAEASPSGSLLTSTCSSMVDSVYERALQESPKKSGLAEEHQIFVKGNIPHDLNSREEGMDVEIVRKEGDYGDLKEVLPDACGSGDQEDQRVQSDQGAWHDEGDKDERDIFHPDESDQSNTTSQDSFRVDSSRDSVEVTSLGVRYNYEDFTQVDHRLKLYLTMSVLQGEEEVQCVLKTSIVQFPKPEEFPGMLLVTSERIYIIKIIKEQSEKLEDALKVVDQQPVTELQFVDIGLGHQSFRLEFGTDGSCYTFLLKDEDRCKRFLALFIGMVQATAFYKSSKLQGISKNNIDTIDNIKNMVLAPHADGAAPYVQVGDGEGGCGEEDDQSNVKFFMGYLRSSGGEEPVSLIIFGKEICVCHQALELPLPRLQVAPGELSKKSQFEVKDKQVITDLLEVTLDTETGNKVTLHFLNEETNEETDWHIAMETTTAVQSLIRAIKLPWEHQMCVELEVNYV</sequence>
<dbReference type="OrthoDB" id="7451790at2759"/>
<feature type="region of interest" description="Disordered" evidence="7">
    <location>
        <begin position="987"/>
        <end position="1081"/>
    </location>
</feature>
<dbReference type="Pfam" id="PF14580">
    <property type="entry name" value="LRR_9"/>
    <property type="match status" value="1"/>
</dbReference>
<dbReference type="InterPro" id="IPR001611">
    <property type="entry name" value="Leu-rich_rpt"/>
</dbReference>
<dbReference type="PANTHER" id="PTHR15454:SF69">
    <property type="entry name" value="SERINE_THREONINE-PROTEIN KINASE 11-INTERACTING PROTEIN"/>
    <property type="match status" value="1"/>
</dbReference>
<evidence type="ECO:0000256" key="2">
    <source>
        <dbReference type="ARBA" id="ARBA00008771"/>
    </source>
</evidence>
<feature type="domain" description="LKB1 serine/threonine kinase interacting protein 1 N-terminal" evidence="8">
    <location>
        <begin position="40"/>
        <end position="123"/>
    </location>
</feature>
<keyword evidence="11" id="KW-1185">Reference proteome</keyword>
<dbReference type="Pfam" id="PF23142">
    <property type="entry name" value="PH_PLEKHM2"/>
    <property type="match status" value="1"/>
</dbReference>
<feature type="compositionally biased region" description="Basic and acidic residues" evidence="7">
    <location>
        <begin position="987"/>
        <end position="996"/>
    </location>
</feature>
<evidence type="ECO:0000259" key="9">
    <source>
        <dbReference type="Pfam" id="PF23142"/>
    </source>
</evidence>
<feature type="compositionally biased region" description="Basic and acidic residues" evidence="7">
    <location>
        <begin position="1232"/>
        <end position="1259"/>
    </location>
</feature>
<comment type="similarity">
    <text evidence="2">Belongs to the STK11IP family.</text>
</comment>
<feature type="compositionally biased region" description="Polar residues" evidence="7">
    <location>
        <begin position="484"/>
        <end position="501"/>
    </location>
</feature>
<dbReference type="GO" id="GO:0005737">
    <property type="term" value="C:cytoplasm"/>
    <property type="evidence" value="ECO:0007669"/>
    <property type="project" value="UniProtKB-SubCell"/>
</dbReference>
<keyword evidence="4" id="KW-0963">Cytoplasm</keyword>
<dbReference type="RefSeq" id="XP_023929999.1">
    <property type="nucleotide sequence ID" value="XM_024074231.1"/>
</dbReference>
<evidence type="ECO:0000256" key="5">
    <source>
        <dbReference type="ARBA" id="ARBA00022614"/>
    </source>
</evidence>
<dbReference type="SUPFAM" id="SSF52075">
    <property type="entry name" value="Outer arm dynein light chain 1"/>
    <property type="match status" value="1"/>
</dbReference>
<feature type="region of interest" description="Disordered" evidence="7">
    <location>
        <begin position="480"/>
        <end position="506"/>
    </location>
</feature>
<protein>
    <recommendedName>
        <fullName evidence="3">Serine/threonine-protein kinase 11-interacting protein</fullName>
    </recommendedName>
</protein>
<dbReference type="InterPro" id="IPR032675">
    <property type="entry name" value="LRR_dom_sf"/>
</dbReference>
<feature type="region of interest" description="Disordered" evidence="7">
    <location>
        <begin position="872"/>
        <end position="972"/>
    </location>
</feature>
<feature type="domain" description="PLEKHM2 PH" evidence="9">
    <location>
        <begin position="1294"/>
        <end position="1412"/>
    </location>
</feature>
<feature type="compositionally biased region" description="Basic and acidic residues" evidence="7">
    <location>
        <begin position="724"/>
        <end position="739"/>
    </location>
</feature>
<evidence type="ECO:0000259" key="8">
    <source>
        <dbReference type="Pfam" id="PF15904"/>
    </source>
</evidence>
<gene>
    <name evidence="12" type="primary">LOC106180429</name>
</gene>
<dbReference type="Pfam" id="PF25624">
    <property type="entry name" value="PH_S11IP_C"/>
    <property type="match status" value="1"/>
</dbReference>
<feature type="compositionally biased region" description="Polar residues" evidence="7">
    <location>
        <begin position="872"/>
        <end position="893"/>
    </location>
</feature>
<feature type="compositionally biased region" description="Polar residues" evidence="7">
    <location>
        <begin position="1006"/>
        <end position="1021"/>
    </location>
</feature>
<feature type="region of interest" description="Disordered" evidence="7">
    <location>
        <begin position="717"/>
        <end position="752"/>
    </location>
</feature>
<dbReference type="InterPro" id="IPR057676">
    <property type="entry name" value="PH_S11IP_C"/>
</dbReference>
<keyword evidence="6" id="KW-0677">Repeat</keyword>
<feature type="compositionally biased region" description="Polar residues" evidence="7">
    <location>
        <begin position="606"/>
        <end position="626"/>
    </location>
</feature>
<comment type="subcellular location">
    <subcellularLocation>
        <location evidence="1">Cytoplasm</location>
    </subcellularLocation>
</comment>
<dbReference type="FunFam" id="3.80.10.10:FF:000658">
    <property type="entry name" value="Serine/threonine-protein kinase 11-interacting protein"/>
    <property type="match status" value="1"/>
</dbReference>
<dbReference type="GeneID" id="106180429"/>
<feature type="compositionally biased region" description="Polar residues" evidence="7">
    <location>
        <begin position="904"/>
        <end position="929"/>
    </location>
</feature>
<dbReference type="PROSITE" id="PS51450">
    <property type="entry name" value="LRR"/>
    <property type="match status" value="1"/>
</dbReference>
<name>A0A2R2MII1_LINAN</name>
<evidence type="ECO:0000313" key="11">
    <source>
        <dbReference type="Proteomes" id="UP000085678"/>
    </source>
</evidence>
<organism evidence="11 12">
    <name type="scientific">Lingula anatina</name>
    <name type="common">Brachiopod</name>
    <name type="synonym">Lingula unguis</name>
    <dbReference type="NCBI Taxonomy" id="7574"/>
    <lineage>
        <taxon>Eukaryota</taxon>
        <taxon>Metazoa</taxon>
        <taxon>Spiralia</taxon>
        <taxon>Lophotrochozoa</taxon>
        <taxon>Brachiopoda</taxon>
        <taxon>Linguliformea</taxon>
        <taxon>Lingulata</taxon>
        <taxon>Lingulida</taxon>
        <taxon>Linguloidea</taxon>
        <taxon>Lingulidae</taxon>
        <taxon>Lingula</taxon>
    </lineage>
</organism>
<evidence type="ECO:0000256" key="4">
    <source>
        <dbReference type="ARBA" id="ARBA00022490"/>
    </source>
</evidence>
<evidence type="ECO:0000256" key="1">
    <source>
        <dbReference type="ARBA" id="ARBA00004496"/>
    </source>
</evidence>
<evidence type="ECO:0000313" key="12">
    <source>
        <dbReference type="RefSeq" id="XP_023929999.1"/>
    </source>
</evidence>
<feature type="compositionally biased region" description="Polar residues" evidence="7">
    <location>
        <begin position="947"/>
        <end position="969"/>
    </location>
</feature>
<feature type="compositionally biased region" description="Basic and acidic residues" evidence="7">
    <location>
        <begin position="372"/>
        <end position="385"/>
    </location>
</feature>
<dbReference type="InterPro" id="IPR031782">
    <property type="entry name" value="LIP1_N"/>
</dbReference>
<dbReference type="Proteomes" id="UP000085678">
    <property type="component" value="Unplaced"/>
</dbReference>
<dbReference type="Pfam" id="PF15904">
    <property type="entry name" value="LIP1"/>
    <property type="match status" value="1"/>
</dbReference>
<accession>A0A2R2MII1</accession>
<proteinExistence type="inferred from homology"/>
<reference evidence="12" key="1">
    <citation type="submission" date="2025-08" db="UniProtKB">
        <authorList>
            <consortium name="RefSeq"/>
        </authorList>
    </citation>
    <scope>IDENTIFICATION</scope>
    <source>
        <tissue evidence="12">Gonads</tissue>
    </source>
</reference>
<feature type="region of interest" description="Disordered" evidence="7">
    <location>
        <begin position="433"/>
        <end position="464"/>
    </location>
</feature>
<dbReference type="PANTHER" id="PTHR15454">
    <property type="entry name" value="NISCHARIN RELATED"/>
    <property type="match status" value="1"/>
</dbReference>
<evidence type="ECO:0000259" key="10">
    <source>
        <dbReference type="Pfam" id="PF25624"/>
    </source>
</evidence>
<feature type="region of interest" description="Disordered" evidence="7">
    <location>
        <begin position="603"/>
        <end position="633"/>
    </location>
</feature>
<feature type="domain" description="STK11-interacting protein C-terminal PH" evidence="10">
    <location>
        <begin position="1468"/>
        <end position="1597"/>
    </location>
</feature>
<evidence type="ECO:0000256" key="7">
    <source>
        <dbReference type="SAM" id="MobiDB-lite"/>
    </source>
</evidence>
<feature type="compositionally biased region" description="Polar residues" evidence="7">
    <location>
        <begin position="442"/>
        <end position="460"/>
    </location>
</feature>
<feature type="region of interest" description="Disordered" evidence="7">
    <location>
        <begin position="1219"/>
        <end position="1275"/>
    </location>
</feature>
<evidence type="ECO:0000256" key="6">
    <source>
        <dbReference type="ARBA" id="ARBA00022737"/>
    </source>
</evidence>
<feature type="region of interest" description="Disordered" evidence="7">
    <location>
        <begin position="367"/>
        <end position="389"/>
    </location>
</feature>
<evidence type="ECO:0000256" key="3">
    <source>
        <dbReference type="ARBA" id="ARBA00020683"/>
    </source>
</evidence>
<feature type="compositionally biased region" description="Polar residues" evidence="7">
    <location>
        <begin position="1054"/>
        <end position="1074"/>
    </location>
</feature>
<keyword evidence="5" id="KW-0433">Leucine-rich repeat</keyword>
<dbReference type="InterPro" id="IPR057288">
    <property type="entry name" value="PH_PLEKHM2"/>
</dbReference>